<dbReference type="PANTHER" id="PTHR30441:SF8">
    <property type="entry name" value="DUF748 DOMAIN-CONTAINING PROTEIN"/>
    <property type="match status" value="1"/>
</dbReference>
<dbReference type="OrthoDB" id="244263at2"/>
<dbReference type="RefSeq" id="WP_145371649.1">
    <property type="nucleotide sequence ID" value="NZ_CP036275.1"/>
</dbReference>
<dbReference type="GO" id="GO:0005886">
    <property type="term" value="C:plasma membrane"/>
    <property type="evidence" value="ECO:0007669"/>
    <property type="project" value="TreeGrafter"/>
</dbReference>
<reference evidence="2 3" key="1">
    <citation type="submission" date="2019-02" db="EMBL/GenBank/DDBJ databases">
        <title>Deep-cultivation of Planctomycetes and their phenomic and genomic characterization uncovers novel biology.</title>
        <authorList>
            <person name="Wiegand S."/>
            <person name="Jogler M."/>
            <person name="Boedeker C."/>
            <person name="Pinto D."/>
            <person name="Vollmers J."/>
            <person name="Rivas-Marin E."/>
            <person name="Kohn T."/>
            <person name="Peeters S.H."/>
            <person name="Heuer A."/>
            <person name="Rast P."/>
            <person name="Oberbeckmann S."/>
            <person name="Bunk B."/>
            <person name="Jeske O."/>
            <person name="Meyerdierks A."/>
            <person name="Storesund J.E."/>
            <person name="Kallscheuer N."/>
            <person name="Luecker S."/>
            <person name="Lage O.M."/>
            <person name="Pohl T."/>
            <person name="Merkel B.J."/>
            <person name="Hornburger P."/>
            <person name="Mueller R.-W."/>
            <person name="Bruemmer F."/>
            <person name="Labrenz M."/>
            <person name="Spormann A.M."/>
            <person name="Op den Camp H."/>
            <person name="Overmann J."/>
            <person name="Amann R."/>
            <person name="Jetten M.S.M."/>
            <person name="Mascher T."/>
            <person name="Medema M.H."/>
            <person name="Devos D.P."/>
            <person name="Kaster A.-K."/>
            <person name="Ovreas L."/>
            <person name="Rohde M."/>
            <person name="Galperin M.Y."/>
            <person name="Jogler C."/>
        </authorList>
    </citation>
    <scope>NUCLEOTIDE SEQUENCE [LARGE SCALE GENOMIC DNA]</scope>
    <source>
        <strain evidence="2 3">Mal4</strain>
    </source>
</reference>
<dbReference type="Proteomes" id="UP000320496">
    <property type="component" value="Chromosome"/>
</dbReference>
<accession>A0A517ZD18</accession>
<keyword evidence="3" id="KW-1185">Reference proteome</keyword>
<dbReference type="PANTHER" id="PTHR30441">
    <property type="entry name" value="DUF748 DOMAIN-CONTAINING PROTEIN"/>
    <property type="match status" value="1"/>
</dbReference>
<dbReference type="GO" id="GO:0090313">
    <property type="term" value="P:regulation of protein targeting to membrane"/>
    <property type="evidence" value="ECO:0007669"/>
    <property type="project" value="TreeGrafter"/>
</dbReference>
<keyword evidence="1" id="KW-1133">Transmembrane helix</keyword>
<gene>
    <name evidence="2" type="ORF">Mal4_47400</name>
</gene>
<organism evidence="2 3">
    <name type="scientific">Maioricimonas rarisocia</name>
    <dbReference type="NCBI Taxonomy" id="2528026"/>
    <lineage>
        <taxon>Bacteria</taxon>
        <taxon>Pseudomonadati</taxon>
        <taxon>Planctomycetota</taxon>
        <taxon>Planctomycetia</taxon>
        <taxon>Planctomycetales</taxon>
        <taxon>Planctomycetaceae</taxon>
        <taxon>Maioricimonas</taxon>
    </lineage>
</organism>
<evidence type="ECO:0000313" key="3">
    <source>
        <dbReference type="Proteomes" id="UP000320496"/>
    </source>
</evidence>
<protein>
    <recommendedName>
        <fullName evidence="4">AsmA-like C-terminal domain-containing protein</fullName>
    </recommendedName>
</protein>
<name>A0A517ZD18_9PLAN</name>
<proteinExistence type="predicted"/>
<dbReference type="EMBL" id="CP036275">
    <property type="protein sequence ID" value="QDU40384.1"/>
    <property type="molecule type" value="Genomic_DNA"/>
</dbReference>
<dbReference type="AlphaFoldDB" id="A0A517ZD18"/>
<evidence type="ECO:0000313" key="2">
    <source>
        <dbReference type="EMBL" id="QDU40384.1"/>
    </source>
</evidence>
<evidence type="ECO:0008006" key="4">
    <source>
        <dbReference type="Google" id="ProtNLM"/>
    </source>
</evidence>
<feature type="transmembrane region" description="Helical" evidence="1">
    <location>
        <begin position="23"/>
        <end position="41"/>
    </location>
</feature>
<sequence length="686" mass="75085">MAHESPTSEPEDAPRTVRSPLIWLRRALFVVIGLMIVIWTLPRMVATTSLRQRAVHWAEPELPPGLTVGQATFEWLEPIVLEDVELNGPTGEPMLKVDRITSEEPLWRLALKKIPRPSFRAAGFRLAVVIPEGANRLDTVWLSALPKGTGIRNLPRLQVTGGQITFYDEERTMLSRLDQITIGIEPVEDGDAYDITARARASHPEPDGRVELTVHLPRDPKDGGGGRMQLLLDNAPLDPFDPVLSDYLAGRRLTGRLDATLSADWSSHSNGTLAITAELDARESDIELIGSDAESSDEWSVESLASGCDIVWDAAGSHLAIERLDISSPDFSMAGSGEIDDVRDQCLVDFRGRVDYDLKRWLDGLDESVREHIRIEGLETRQLVIRGPLVSVAEDIRDVAAAGGAAAVAPLEIRADIGWIDAEVYGVRSETGVVSALVQDGEVSLHPDDVTVSGGRWHEGPRIRMHVTPVTMVLSGDPVLEQVQFSEEMCRTWCRFLSPMLADSTDIDGRFTLGISDMQMPLDRVAESDIRGTFTIHSAKVGPGPLARRVVGLVSQISGVVRKRGGRGLELPGEWMTIDDQDVAFELKDGRVHHSQLDLRIGDLVISSRGSVGLDETLAITIAIRLPERWKELGPVLSSLAGDVIEIGVAGTLDNPQIDPRALRDFGRRAATRAAGGLLQKLLDRK</sequence>
<dbReference type="InterPro" id="IPR052894">
    <property type="entry name" value="AsmA-related"/>
</dbReference>
<evidence type="ECO:0000256" key="1">
    <source>
        <dbReference type="SAM" id="Phobius"/>
    </source>
</evidence>
<keyword evidence="1" id="KW-0472">Membrane</keyword>
<keyword evidence="1" id="KW-0812">Transmembrane</keyword>
<dbReference type="KEGG" id="mri:Mal4_47400"/>